<keyword evidence="1" id="KW-0472">Membrane</keyword>
<dbReference type="EMBL" id="BGPR01174982">
    <property type="protein sequence ID" value="GBM43766.1"/>
    <property type="molecule type" value="Genomic_DNA"/>
</dbReference>
<organism evidence="3 4">
    <name type="scientific">Araneus ventricosus</name>
    <name type="common">Orbweaver spider</name>
    <name type="synonym">Epeira ventricosa</name>
    <dbReference type="NCBI Taxonomy" id="182803"/>
    <lineage>
        <taxon>Eukaryota</taxon>
        <taxon>Metazoa</taxon>
        <taxon>Ecdysozoa</taxon>
        <taxon>Arthropoda</taxon>
        <taxon>Chelicerata</taxon>
        <taxon>Arachnida</taxon>
        <taxon>Araneae</taxon>
        <taxon>Araneomorphae</taxon>
        <taxon>Entelegynae</taxon>
        <taxon>Araneoidea</taxon>
        <taxon>Araneidae</taxon>
        <taxon>Araneus</taxon>
    </lineage>
</organism>
<dbReference type="AlphaFoldDB" id="A0A4Y2FT54"/>
<evidence type="ECO:0000313" key="2">
    <source>
        <dbReference type="EMBL" id="GBM43685.1"/>
    </source>
</evidence>
<evidence type="ECO:0000313" key="3">
    <source>
        <dbReference type="EMBL" id="GBM43766.1"/>
    </source>
</evidence>
<gene>
    <name evidence="3" type="ORF">AVEN_134345_1</name>
    <name evidence="2" type="ORF">AVEN_230530_1</name>
</gene>
<protein>
    <submittedName>
        <fullName evidence="3">Uncharacterized protein</fullName>
    </submittedName>
</protein>
<name>A0A4Y2FT54_ARAVE</name>
<keyword evidence="1" id="KW-1133">Transmembrane helix</keyword>
<evidence type="ECO:0000313" key="4">
    <source>
        <dbReference type="Proteomes" id="UP000499080"/>
    </source>
</evidence>
<dbReference type="EMBL" id="BGPR01174958">
    <property type="protein sequence ID" value="GBM43685.1"/>
    <property type="molecule type" value="Genomic_DNA"/>
</dbReference>
<feature type="transmembrane region" description="Helical" evidence="1">
    <location>
        <begin position="85"/>
        <end position="106"/>
    </location>
</feature>
<dbReference type="Proteomes" id="UP000499080">
    <property type="component" value="Unassembled WGS sequence"/>
</dbReference>
<reference evidence="3 4" key="1">
    <citation type="journal article" date="2019" name="Sci. Rep.">
        <title>Orb-weaving spider Araneus ventricosus genome elucidates the spidroin gene catalogue.</title>
        <authorList>
            <person name="Kono N."/>
            <person name="Nakamura H."/>
            <person name="Ohtoshi R."/>
            <person name="Moran D.A.P."/>
            <person name="Shinohara A."/>
            <person name="Yoshida Y."/>
            <person name="Fujiwara M."/>
            <person name="Mori M."/>
            <person name="Tomita M."/>
            <person name="Arakawa K."/>
        </authorList>
    </citation>
    <scope>NUCLEOTIDE SEQUENCE [LARGE SCALE GENOMIC DNA]</scope>
</reference>
<sequence length="107" mass="11851">MREFKTSGTSTPYPQSSSLNQLSFLYFGDGRSRFTSSTSRPLQPIIPLRTQNCFSVLSGLSSKTHPVSPSSNKVPSANSSSKTNFLKFCAAHFSVFVYTFYSLLLLH</sequence>
<evidence type="ECO:0000256" key="1">
    <source>
        <dbReference type="SAM" id="Phobius"/>
    </source>
</evidence>
<accession>A0A4Y2FT54</accession>
<keyword evidence="1" id="KW-0812">Transmembrane</keyword>
<proteinExistence type="predicted"/>
<keyword evidence="4" id="KW-1185">Reference proteome</keyword>
<comment type="caution">
    <text evidence="3">The sequence shown here is derived from an EMBL/GenBank/DDBJ whole genome shotgun (WGS) entry which is preliminary data.</text>
</comment>